<dbReference type="InterPro" id="IPR007624">
    <property type="entry name" value="RNA_pol_sigma70_r3"/>
</dbReference>
<evidence type="ECO:0000256" key="1">
    <source>
        <dbReference type="ARBA" id="ARBA00023015"/>
    </source>
</evidence>
<reference evidence="7" key="1">
    <citation type="journal article" date="2019" name="Int. J. Syst. Evol. Microbiol.">
        <title>The Global Catalogue of Microorganisms (GCM) 10K type strain sequencing project: providing services to taxonomists for standard genome sequencing and annotation.</title>
        <authorList>
            <consortium name="The Broad Institute Genomics Platform"/>
            <consortium name="The Broad Institute Genome Sequencing Center for Infectious Disease"/>
            <person name="Wu L."/>
            <person name="Ma J."/>
        </authorList>
    </citation>
    <scope>NUCLEOTIDE SEQUENCE [LARGE SCALE GENOMIC DNA]</scope>
    <source>
        <strain evidence="7">JCM 10696</strain>
    </source>
</reference>
<dbReference type="RefSeq" id="WP_344240836.1">
    <property type="nucleotide sequence ID" value="NZ_BAAAHH010000009.1"/>
</dbReference>
<dbReference type="PANTHER" id="PTHR30603:SF59">
    <property type="entry name" value="RNA POLYMERASE PRINCIPAL SIGMA FACTOR HRDA"/>
    <property type="match status" value="1"/>
</dbReference>
<dbReference type="PROSITE" id="PS00715">
    <property type="entry name" value="SIGMA70_1"/>
    <property type="match status" value="1"/>
</dbReference>
<organism evidence="6 7">
    <name type="scientific">Actinocorallia libanotica</name>
    <dbReference type="NCBI Taxonomy" id="46162"/>
    <lineage>
        <taxon>Bacteria</taxon>
        <taxon>Bacillati</taxon>
        <taxon>Actinomycetota</taxon>
        <taxon>Actinomycetes</taxon>
        <taxon>Streptosporangiales</taxon>
        <taxon>Thermomonosporaceae</taxon>
        <taxon>Actinocorallia</taxon>
    </lineage>
</organism>
<dbReference type="InterPro" id="IPR014284">
    <property type="entry name" value="RNA_pol_sigma-70_dom"/>
</dbReference>
<keyword evidence="2" id="KW-0731">Sigma factor</keyword>
<dbReference type="Pfam" id="PF04545">
    <property type="entry name" value="Sigma70_r4"/>
    <property type="match status" value="1"/>
</dbReference>
<feature type="domain" description="RNA polymerase sigma-70" evidence="5">
    <location>
        <begin position="104"/>
        <end position="117"/>
    </location>
</feature>
<comment type="caution">
    <text evidence="6">The sequence shown here is derived from an EMBL/GenBank/DDBJ whole genome shotgun (WGS) entry which is preliminary data.</text>
</comment>
<dbReference type="SUPFAM" id="SSF88659">
    <property type="entry name" value="Sigma3 and sigma4 domains of RNA polymerase sigma factors"/>
    <property type="match status" value="2"/>
</dbReference>
<keyword evidence="3" id="KW-0238">DNA-binding</keyword>
<dbReference type="Gene3D" id="1.10.601.10">
    <property type="entry name" value="RNA Polymerase Primary Sigma Factor"/>
    <property type="match status" value="1"/>
</dbReference>
<keyword evidence="4" id="KW-0804">Transcription</keyword>
<dbReference type="Pfam" id="PF04539">
    <property type="entry name" value="Sigma70_r3"/>
    <property type="match status" value="1"/>
</dbReference>
<protein>
    <submittedName>
        <fullName evidence="6">Sigma-70 family RNA polymerase sigma factor</fullName>
    </submittedName>
</protein>
<dbReference type="Proteomes" id="UP001500665">
    <property type="component" value="Unassembled WGS sequence"/>
</dbReference>
<evidence type="ECO:0000256" key="3">
    <source>
        <dbReference type="ARBA" id="ARBA00023125"/>
    </source>
</evidence>
<evidence type="ECO:0000313" key="6">
    <source>
        <dbReference type="EMBL" id="GAA0950373.1"/>
    </source>
</evidence>
<dbReference type="NCBIfam" id="TIGR02937">
    <property type="entry name" value="sigma70-ECF"/>
    <property type="match status" value="1"/>
</dbReference>
<dbReference type="InterPro" id="IPR000943">
    <property type="entry name" value="RNA_pol_sigma70"/>
</dbReference>
<evidence type="ECO:0000313" key="7">
    <source>
        <dbReference type="Proteomes" id="UP001500665"/>
    </source>
</evidence>
<dbReference type="Pfam" id="PF04542">
    <property type="entry name" value="Sigma70_r2"/>
    <property type="match status" value="1"/>
</dbReference>
<dbReference type="InterPro" id="IPR050239">
    <property type="entry name" value="Sigma-70_RNA_pol_init_factors"/>
</dbReference>
<sequence>MAATRGAIADHPDKDLVGAYLDRIGRRPLLDAVEEVELAKAIEAGLYARRLLETGGLPDGVAPEELREIAEQGLDARQRFVEANLRLVVSIARKYPTESLPLIDLIQEGNLGLMRAVEKFDYRRGYKFSTYATWWIRQAIGRGLSHTARAIRLPVHVEEELSRLRRAERTLGRELGRDPLREELAALLDTTPEHVDELLGWRRDPASLDASVDDEGETPMGTLLQDPEAISPETEVVAADDLVGLARMLERLPSREQAILRARFGMESGEPQSYAQIGARYGLSHNRVRQITDRSLRRLRQLVLESDAESGITVQAAPVRARKTAARNDPATPAAA</sequence>
<dbReference type="EMBL" id="BAAAHH010000009">
    <property type="protein sequence ID" value="GAA0950373.1"/>
    <property type="molecule type" value="Genomic_DNA"/>
</dbReference>
<gene>
    <name evidence="6" type="ORF">GCM10009550_28860</name>
</gene>
<keyword evidence="7" id="KW-1185">Reference proteome</keyword>
<dbReference type="CDD" id="cd06171">
    <property type="entry name" value="Sigma70_r4"/>
    <property type="match status" value="1"/>
</dbReference>
<dbReference type="Gene3D" id="1.10.10.10">
    <property type="entry name" value="Winged helix-like DNA-binding domain superfamily/Winged helix DNA-binding domain"/>
    <property type="match status" value="2"/>
</dbReference>
<dbReference type="InterPro" id="IPR007630">
    <property type="entry name" value="RNA_pol_sigma70_r4"/>
</dbReference>
<dbReference type="SUPFAM" id="SSF88946">
    <property type="entry name" value="Sigma2 domain of RNA polymerase sigma factors"/>
    <property type="match status" value="1"/>
</dbReference>
<evidence type="ECO:0000256" key="2">
    <source>
        <dbReference type="ARBA" id="ARBA00023082"/>
    </source>
</evidence>
<dbReference type="InterPro" id="IPR009042">
    <property type="entry name" value="RNA_pol_sigma70_r1_2"/>
</dbReference>
<dbReference type="InterPro" id="IPR013325">
    <property type="entry name" value="RNA_pol_sigma_r2"/>
</dbReference>
<evidence type="ECO:0000259" key="5">
    <source>
        <dbReference type="PROSITE" id="PS00715"/>
    </source>
</evidence>
<dbReference type="PANTHER" id="PTHR30603">
    <property type="entry name" value="RNA POLYMERASE SIGMA FACTOR RPO"/>
    <property type="match status" value="1"/>
</dbReference>
<evidence type="ECO:0000256" key="4">
    <source>
        <dbReference type="ARBA" id="ARBA00023163"/>
    </source>
</evidence>
<proteinExistence type="predicted"/>
<dbReference type="InterPro" id="IPR007627">
    <property type="entry name" value="RNA_pol_sigma70_r2"/>
</dbReference>
<dbReference type="InterPro" id="IPR013324">
    <property type="entry name" value="RNA_pol_sigma_r3/r4-like"/>
</dbReference>
<dbReference type="Pfam" id="PF00140">
    <property type="entry name" value="Sigma70_r1_2"/>
    <property type="match status" value="1"/>
</dbReference>
<accession>A0ABP4BFP1</accession>
<dbReference type="PRINTS" id="PR00046">
    <property type="entry name" value="SIGMA70FCT"/>
</dbReference>
<keyword evidence="1" id="KW-0805">Transcription regulation</keyword>
<name>A0ABP4BFP1_9ACTN</name>
<dbReference type="InterPro" id="IPR036388">
    <property type="entry name" value="WH-like_DNA-bd_sf"/>
</dbReference>